<gene>
    <name evidence="4" type="ORF">CBR_g18993</name>
</gene>
<proteinExistence type="predicted"/>
<feature type="region of interest" description="Disordered" evidence="2">
    <location>
        <begin position="195"/>
        <end position="219"/>
    </location>
</feature>
<organism evidence="4 5">
    <name type="scientific">Chara braunii</name>
    <name type="common">Braun's stonewort</name>
    <dbReference type="NCBI Taxonomy" id="69332"/>
    <lineage>
        <taxon>Eukaryota</taxon>
        <taxon>Viridiplantae</taxon>
        <taxon>Streptophyta</taxon>
        <taxon>Charophyceae</taxon>
        <taxon>Charales</taxon>
        <taxon>Characeae</taxon>
        <taxon>Chara</taxon>
    </lineage>
</organism>
<dbReference type="Gene3D" id="1.10.287.1130">
    <property type="entry name" value="CytochromE C oxidase copper chaperone"/>
    <property type="match status" value="1"/>
</dbReference>
<name>A0A388KWZ7_CHABU</name>
<keyword evidence="5" id="KW-1185">Reference proteome</keyword>
<dbReference type="STRING" id="69332.A0A388KWZ7"/>
<reference evidence="4 5" key="1">
    <citation type="journal article" date="2018" name="Cell">
        <title>The Chara Genome: Secondary Complexity and Implications for Plant Terrestrialization.</title>
        <authorList>
            <person name="Nishiyama T."/>
            <person name="Sakayama H."/>
            <person name="Vries J.D."/>
            <person name="Buschmann H."/>
            <person name="Saint-Marcoux D."/>
            <person name="Ullrich K.K."/>
            <person name="Haas F.B."/>
            <person name="Vanderstraeten L."/>
            <person name="Becker D."/>
            <person name="Lang D."/>
            <person name="Vosolsobe S."/>
            <person name="Rombauts S."/>
            <person name="Wilhelmsson P.K.I."/>
            <person name="Janitza P."/>
            <person name="Kern R."/>
            <person name="Heyl A."/>
            <person name="Rumpler F."/>
            <person name="Villalobos L.I.A.C."/>
            <person name="Clay J.M."/>
            <person name="Skokan R."/>
            <person name="Toyoda A."/>
            <person name="Suzuki Y."/>
            <person name="Kagoshima H."/>
            <person name="Schijlen E."/>
            <person name="Tajeshwar N."/>
            <person name="Catarino B."/>
            <person name="Hetherington A.J."/>
            <person name="Saltykova A."/>
            <person name="Bonnot C."/>
            <person name="Breuninger H."/>
            <person name="Symeonidi A."/>
            <person name="Radhakrishnan G.V."/>
            <person name="Van Nieuwerburgh F."/>
            <person name="Deforce D."/>
            <person name="Chang C."/>
            <person name="Karol K.G."/>
            <person name="Hedrich R."/>
            <person name="Ulvskov P."/>
            <person name="Glockner G."/>
            <person name="Delwiche C.F."/>
            <person name="Petrasek J."/>
            <person name="Van de Peer Y."/>
            <person name="Friml J."/>
            <person name="Beilby M."/>
            <person name="Dolan L."/>
            <person name="Kohara Y."/>
            <person name="Sugano S."/>
            <person name="Fujiyama A."/>
            <person name="Delaux P.-M."/>
            <person name="Quint M."/>
            <person name="TheiBen G."/>
            <person name="Hagemann M."/>
            <person name="Harholt J."/>
            <person name="Dunand C."/>
            <person name="Zachgo S."/>
            <person name="Langdale J."/>
            <person name="Maumus F."/>
            <person name="Straeten D.V.D."/>
            <person name="Gould S.B."/>
            <person name="Rensing S.A."/>
        </authorList>
    </citation>
    <scope>NUCLEOTIDE SEQUENCE [LARGE SCALE GENOMIC DNA]</scope>
    <source>
        <strain evidence="4 5">S276</strain>
    </source>
</reference>
<dbReference type="GO" id="GO:0007005">
    <property type="term" value="P:mitochondrion organization"/>
    <property type="evidence" value="ECO:0007669"/>
    <property type="project" value="InterPro"/>
</dbReference>
<evidence type="ECO:0000259" key="3">
    <source>
        <dbReference type="Pfam" id="PF06747"/>
    </source>
</evidence>
<dbReference type="Pfam" id="PF06747">
    <property type="entry name" value="CHCH"/>
    <property type="match status" value="1"/>
</dbReference>
<dbReference type="SUPFAM" id="SSF47072">
    <property type="entry name" value="Cysteine alpha-hairpin motif"/>
    <property type="match status" value="1"/>
</dbReference>
<evidence type="ECO:0000313" key="4">
    <source>
        <dbReference type="EMBL" id="GBG74584.1"/>
    </source>
</evidence>
<keyword evidence="1" id="KW-1015">Disulfide bond</keyword>
<feature type="compositionally biased region" description="Low complexity" evidence="2">
    <location>
        <begin position="73"/>
        <end position="85"/>
    </location>
</feature>
<dbReference type="OrthoDB" id="1106148at2759"/>
<feature type="domain" description="CHCH" evidence="3">
    <location>
        <begin position="151"/>
        <end position="185"/>
    </location>
</feature>
<dbReference type="PANTHER" id="PTHR13523">
    <property type="entry name" value="COILED-COIL-HELIX-COILED-COIL-HELIX DOMAIN CONTAINING 2/NUR77"/>
    <property type="match status" value="1"/>
</dbReference>
<feature type="region of interest" description="Disordered" evidence="2">
    <location>
        <begin position="476"/>
        <end position="525"/>
    </location>
</feature>
<evidence type="ECO:0000313" key="5">
    <source>
        <dbReference type="Proteomes" id="UP000265515"/>
    </source>
</evidence>
<dbReference type="InterPro" id="IPR055304">
    <property type="entry name" value="CHCHD2/10-like"/>
</dbReference>
<comment type="caution">
    <text evidence="4">The sequence shown here is derived from an EMBL/GenBank/DDBJ whole genome shotgun (WGS) entry which is preliminary data.</text>
</comment>
<evidence type="ECO:0000256" key="1">
    <source>
        <dbReference type="ARBA" id="ARBA00023157"/>
    </source>
</evidence>
<dbReference type="Gramene" id="GBG74584">
    <property type="protein sequence ID" value="GBG74584"/>
    <property type="gene ID" value="CBR_g18993"/>
</dbReference>
<evidence type="ECO:0000256" key="2">
    <source>
        <dbReference type="SAM" id="MobiDB-lite"/>
    </source>
</evidence>
<protein>
    <recommendedName>
        <fullName evidence="3">CHCH domain-containing protein</fullName>
    </recommendedName>
</protein>
<dbReference type="GO" id="GO:0005739">
    <property type="term" value="C:mitochondrion"/>
    <property type="evidence" value="ECO:0007669"/>
    <property type="project" value="TreeGrafter"/>
</dbReference>
<feature type="region of interest" description="Disordered" evidence="2">
    <location>
        <begin position="52"/>
        <end position="90"/>
    </location>
</feature>
<dbReference type="GO" id="GO:0005634">
    <property type="term" value="C:nucleus"/>
    <property type="evidence" value="ECO:0007669"/>
    <property type="project" value="TreeGrafter"/>
</dbReference>
<sequence>MEKGAELKGQGVQILLAAEQQAQQLIEKARAGFCLLVQGSEGAKHLIAKMPRSSKGRSGGMMRRPAPPPAPRPVAQAPAPAVPQRDGGGSLLGGIGSTIAQGMAFGTGSAVAHRAVDAVMGPRGGGAAPAAAAPEPLAASSPFRGQTVDACANQAKAFQDCLEHNNSDIGKCQFYIDMLTSCRRNGTMLQMEVENNAVPNGPNDRGPRSPPPDPGLDGEDLSHARELIRLCYEEGICPPDIDPGEMEIDGREVRFRVKASIDRIKIDWLKERVVTIIFREGARFLPRKVKDDIVRAYEDVKLQEGIFDAESFSRGIIKIESPYVVSYVAKSRAIASWLVTKGHDSLTIGQIEYRLEFKPWLSKAQLREQRREEEQASFWIVAVQVPLDSFIYLEAQIRKAIGPVVRTHPIDVDRQKSSLINVKFDLDPVSRVNMKDKITVITAEEDELVVNLACSDTPRCRRCRAFFHEEAQCRRAAHPPQGQPSQNAPAQVPTYSQAATSTPQYQGPMVPGASQNLHGAPSTGQQLGYQPYQNMMLNPTFSPDNFPQGQLERLEAEGLRLIPLSWIVEGKKGELSRICAPPLPSAELLCDVDNRFLADRKLNSMFVRSFLLKSWLLDPQDRAFSRVHTACPSCRSWGWRSVTGARAVLRVSAKIRLVVAPTGFAALVPS</sequence>
<dbReference type="PANTHER" id="PTHR13523:SF2">
    <property type="entry name" value="COILED-COIL-HELIX-COILED-COIL-HELIX DOMAIN CONTAINING 2, ISOFORM A-RELATED"/>
    <property type="match status" value="1"/>
</dbReference>
<dbReference type="EMBL" id="BFEA01000206">
    <property type="protein sequence ID" value="GBG74584.1"/>
    <property type="molecule type" value="Genomic_DNA"/>
</dbReference>
<dbReference type="InterPro" id="IPR009069">
    <property type="entry name" value="Cys_alpha_HP_mot_SF"/>
</dbReference>
<feature type="compositionally biased region" description="Polar residues" evidence="2">
    <location>
        <begin position="483"/>
        <end position="505"/>
    </location>
</feature>
<dbReference type="InterPro" id="IPR010625">
    <property type="entry name" value="CHCH"/>
</dbReference>
<dbReference type="Proteomes" id="UP000265515">
    <property type="component" value="Unassembled WGS sequence"/>
</dbReference>
<accession>A0A388KWZ7</accession>
<dbReference type="AlphaFoldDB" id="A0A388KWZ7"/>
<feature type="compositionally biased region" description="Polar residues" evidence="2">
    <location>
        <begin position="513"/>
        <end position="525"/>
    </location>
</feature>